<organism evidence="2 3">
    <name type="scientific">Perkinsus chesapeaki</name>
    <name type="common">Clam parasite</name>
    <name type="synonym">Perkinsus andrewsi</name>
    <dbReference type="NCBI Taxonomy" id="330153"/>
    <lineage>
        <taxon>Eukaryota</taxon>
        <taxon>Sar</taxon>
        <taxon>Alveolata</taxon>
        <taxon>Perkinsozoa</taxon>
        <taxon>Perkinsea</taxon>
        <taxon>Perkinsida</taxon>
        <taxon>Perkinsidae</taxon>
        <taxon>Perkinsus</taxon>
    </lineage>
</organism>
<evidence type="ECO:0000313" key="2">
    <source>
        <dbReference type="EMBL" id="KAF4647874.1"/>
    </source>
</evidence>
<comment type="caution">
    <text evidence="2">The sequence shown here is derived from an EMBL/GenBank/DDBJ whole genome shotgun (WGS) entry which is preliminary data.</text>
</comment>
<evidence type="ECO:0000313" key="3">
    <source>
        <dbReference type="Proteomes" id="UP000591131"/>
    </source>
</evidence>
<feature type="domain" description="Peptidase A1" evidence="1">
    <location>
        <begin position="1"/>
        <end position="281"/>
    </location>
</feature>
<dbReference type="Pfam" id="PF00026">
    <property type="entry name" value="Asp"/>
    <property type="match status" value="1"/>
</dbReference>
<sequence>MLMHSVRLSVRRSLLDGSTFTYFRHKAGLNVHLQNGTPVKVSDYNLAVAKDYSPKDEYPHPTLSLKKQPGFSRAPYSFIHQLVRGSGGAVRRLAFSITFPRTSTDLGHLTAGGNPDPDWHAPFVTLHQNDGRGWILDIDEVGYRSRSESEAIHIAKARVLFDSGYDVIKGPVGEVNKLFNFINKFVNFESGKGLKIMKCSDISKLPEIWFDIESDDGLSTTRLFIEGKDYAVPLDARGNCTIDIEGSAALPHGYYHWVIGVPLFKGHFVQFTYDIGSIGFAKKKL</sequence>
<protein>
    <recommendedName>
        <fullName evidence="1">Peptidase A1 domain-containing protein</fullName>
    </recommendedName>
</protein>
<keyword evidence="3" id="KW-1185">Reference proteome</keyword>
<dbReference type="Gene3D" id="2.40.70.10">
    <property type="entry name" value="Acid Proteases"/>
    <property type="match status" value="1"/>
</dbReference>
<accession>A0A7J6KLN8</accession>
<dbReference type="PROSITE" id="PS51767">
    <property type="entry name" value="PEPTIDASE_A1"/>
    <property type="match status" value="1"/>
</dbReference>
<dbReference type="AlphaFoldDB" id="A0A7J6KLN8"/>
<dbReference type="Proteomes" id="UP000591131">
    <property type="component" value="Unassembled WGS sequence"/>
</dbReference>
<dbReference type="OrthoDB" id="15189at2759"/>
<gene>
    <name evidence="2" type="ORF">FOL47_004034</name>
</gene>
<dbReference type="EMBL" id="JAAPAO010002318">
    <property type="protein sequence ID" value="KAF4647874.1"/>
    <property type="molecule type" value="Genomic_DNA"/>
</dbReference>
<evidence type="ECO:0000259" key="1">
    <source>
        <dbReference type="PROSITE" id="PS51767"/>
    </source>
</evidence>
<dbReference type="InterPro" id="IPR033121">
    <property type="entry name" value="PEPTIDASE_A1"/>
</dbReference>
<dbReference type="InterPro" id="IPR021109">
    <property type="entry name" value="Peptidase_aspartic_dom_sf"/>
</dbReference>
<proteinExistence type="predicted"/>
<reference evidence="2 3" key="1">
    <citation type="submission" date="2020-04" db="EMBL/GenBank/DDBJ databases">
        <title>Perkinsus chesapeaki whole genome sequence.</title>
        <authorList>
            <person name="Bogema D.R."/>
        </authorList>
    </citation>
    <scope>NUCLEOTIDE SEQUENCE [LARGE SCALE GENOMIC DNA]</scope>
    <source>
        <strain evidence="2">ATCC PRA-425</strain>
    </source>
</reference>
<name>A0A7J6KLN8_PERCH</name>
<dbReference type="SUPFAM" id="SSF50630">
    <property type="entry name" value="Acid proteases"/>
    <property type="match status" value="1"/>
</dbReference>